<dbReference type="OrthoDB" id="9810734at2"/>
<keyword evidence="7" id="KW-1185">Reference proteome</keyword>
<evidence type="ECO:0000313" key="4">
    <source>
        <dbReference type="EMBL" id="AXA34190.1"/>
    </source>
</evidence>
<dbReference type="PRINTS" id="PR00081">
    <property type="entry name" value="GDHRDH"/>
</dbReference>
<dbReference type="GO" id="GO:0016491">
    <property type="term" value="F:oxidoreductase activity"/>
    <property type="evidence" value="ECO:0007669"/>
    <property type="project" value="UniProtKB-KW"/>
</dbReference>
<name>A0A2Z4XZJ9_9GAMM</name>
<evidence type="ECO:0000313" key="5">
    <source>
        <dbReference type="EMBL" id="QIW12434.1"/>
    </source>
</evidence>
<dbReference type="Proteomes" id="UP000681131">
    <property type="component" value="Chromosome"/>
</dbReference>
<evidence type="ECO:0000313" key="7">
    <source>
        <dbReference type="Proteomes" id="UP000681131"/>
    </source>
</evidence>
<evidence type="ECO:0000256" key="3">
    <source>
        <dbReference type="RuleBase" id="RU000363"/>
    </source>
</evidence>
<gene>
    <name evidence="4" type="ORF">CDH04_07135</name>
    <name evidence="5" type="ORF">FZC43_07135</name>
</gene>
<dbReference type="PANTHER" id="PTHR44169">
    <property type="entry name" value="NADPH-DEPENDENT 1-ACYLDIHYDROXYACETONE PHOSPHATE REDUCTASE"/>
    <property type="match status" value="1"/>
</dbReference>
<dbReference type="InterPro" id="IPR036291">
    <property type="entry name" value="NAD(P)-bd_dom_sf"/>
</dbReference>
<dbReference type="InterPro" id="IPR002347">
    <property type="entry name" value="SDR_fam"/>
</dbReference>
<dbReference type="EMBL" id="CP021781">
    <property type="protein sequence ID" value="AXA34190.1"/>
    <property type="molecule type" value="Genomic_DNA"/>
</dbReference>
<evidence type="ECO:0000313" key="6">
    <source>
        <dbReference type="Proteomes" id="UP000251120"/>
    </source>
</evidence>
<evidence type="ECO:0000256" key="1">
    <source>
        <dbReference type="ARBA" id="ARBA00006484"/>
    </source>
</evidence>
<organism evidence="4 6">
    <name type="scientific">Francisella adeliensis</name>
    <dbReference type="NCBI Taxonomy" id="2007306"/>
    <lineage>
        <taxon>Bacteria</taxon>
        <taxon>Pseudomonadati</taxon>
        <taxon>Pseudomonadota</taxon>
        <taxon>Gammaproteobacteria</taxon>
        <taxon>Thiotrichales</taxon>
        <taxon>Francisellaceae</taxon>
        <taxon>Francisella</taxon>
    </lineage>
</organism>
<comment type="similarity">
    <text evidence="1 3">Belongs to the short-chain dehydrogenases/reductases (SDR) family.</text>
</comment>
<dbReference type="Pfam" id="PF00106">
    <property type="entry name" value="adh_short"/>
    <property type="match status" value="1"/>
</dbReference>
<dbReference type="InterPro" id="IPR020904">
    <property type="entry name" value="Sc_DH/Rdtase_CS"/>
</dbReference>
<dbReference type="PANTHER" id="PTHR44169:SF6">
    <property type="entry name" value="NADPH-DEPENDENT 1-ACYLDIHYDROXYACETONE PHOSPHATE REDUCTASE"/>
    <property type="match status" value="1"/>
</dbReference>
<protein>
    <submittedName>
        <fullName evidence="5">SDR family NAD(P)-dependent oxidoreductase</fullName>
    </submittedName>
    <submittedName>
        <fullName evidence="4">Short-chain dehydrogenase</fullName>
    </submittedName>
</protein>
<evidence type="ECO:0000256" key="2">
    <source>
        <dbReference type="ARBA" id="ARBA00023002"/>
    </source>
</evidence>
<dbReference type="EMBL" id="CP043424">
    <property type="protein sequence ID" value="QIW12434.1"/>
    <property type="molecule type" value="Genomic_DNA"/>
</dbReference>
<sequence>MLMKQQSIFITGCSHGGIGYETAKYLKNLGHKVFASVRQNKDFEMLKEEGFDVYLVDVTNYQQIDDALTDILEKTAGKLDVVFNNAGFGQAGALEDIDTKYLKEQFETNVFGLHYITNKAVKIMRKQGSGKIIQHSSVLGLISMKYRGAYNASKYAIEGIADTMRLELQGSNIYMSLLNTGPVTSKFRENSIKTIKNVNSENSAHKKDYEKILARQNKKVPFNEGAISVVKVVEKIMNSDKPKPRYYITKATWFMGIFKRILPTSILDNILNKY</sequence>
<dbReference type="Gene3D" id="3.40.50.720">
    <property type="entry name" value="NAD(P)-binding Rossmann-like Domain"/>
    <property type="match status" value="1"/>
</dbReference>
<dbReference type="PROSITE" id="PS00061">
    <property type="entry name" value="ADH_SHORT"/>
    <property type="match status" value="1"/>
</dbReference>
<dbReference type="PRINTS" id="PR00080">
    <property type="entry name" value="SDRFAMILY"/>
</dbReference>
<reference evidence="5 7" key="2">
    <citation type="submission" date="2019-08" db="EMBL/GenBank/DDBJ databases">
        <title>Complete genome sequences of Francisella adeliensis (FSC1325 and FSC1326).</title>
        <authorList>
            <person name="Ohrman C."/>
            <person name="Uneklint I."/>
            <person name="Vallesi A."/>
            <person name="Karlsson L."/>
            <person name="Sjodin A."/>
        </authorList>
    </citation>
    <scope>NUCLEOTIDE SEQUENCE [LARGE SCALE GENOMIC DNA]</scope>
    <source>
        <strain evidence="5 7">FSC1325</strain>
    </source>
</reference>
<dbReference type="CDD" id="cd05374">
    <property type="entry name" value="17beta-HSD-like_SDR_c"/>
    <property type="match status" value="1"/>
</dbReference>
<dbReference type="KEGG" id="fad:CDH04_07135"/>
<keyword evidence="2" id="KW-0560">Oxidoreductase</keyword>
<accession>A0A2Z4XZJ9</accession>
<dbReference type="AlphaFoldDB" id="A0A2Z4XZJ9"/>
<proteinExistence type="inferred from homology"/>
<dbReference type="Proteomes" id="UP000251120">
    <property type="component" value="Chromosome"/>
</dbReference>
<dbReference type="SUPFAM" id="SSF51735">
    <property type="entry name" value="NAD(P)-binding Rossmann-fold domains"/>
    <property type="match status" value="1"/>
</dbReference>
<reference evidence="4 6" key="1">
    <citation type="submission" date="2017-06" db="EMBL/GenBank/DDBJ databases">
        <title>Complete genome of Francisella adeliensis.</title>
        <authorList>
            <person name="Vallesi A."/>
            <person name="Sjodin A."/>
        </authorList>
    </citation>
    <scope>NUCLEOTIDE SEQUENCE [LARGE SCALE GENOMIC DNA]</scope>
    <source>
        <strain evidence="4 6">FDC440</strain>
    </source>
</reference>